<accession>A0A1H7TU53</accession>
<keyword evidence="2" id="KW-1185">Reference proteome</keyword>
<dbReference type="Proteomes" id="UP000198916">
    <property type="component" value="Unassembled WGS sequence"/>
</dbReference>
<dbReference type="AlphaFoldDB" id="A0A1H7TU53"/>
<reference evidence="2" key="1">
    <citation type="submission" date="2016-10" db="EMBL/GenBank/DDBJ databases">
        <authorList>
            <person name="Varghese N."/>
            <person name="Submissions S."/>
        </authorList>
    </citation>
    <scope>NUCLEOTIDE SEQUENCE [LARGE SCALE GENOMIC DNA]</scope>
    <source>
        <strain evidence="2">Jip14</strain>
    </source>
</reference>
<organism evidence="1 2">
    <name type="scientific">Parapedobacter koreensis</name>
    <dbReference type="NCBI Taxonomy" id="332977"/>
    <lineage>
        <taxon>Bacteria</taxon>
        <taxon>Pseudomonadati</taxon>
        <taxon>Bacteroidota</taxon>
        <taxon>Sphingobacteriia</taxon>
        <taxon>Sphingobacteriales</taxon>
        <taxon>Sphingobacteriaceae</taxon>
        <taxon>Parapedobacter</taxon>
    </lineage>
</organism>
<name>A0A1H7TU53_9SPHI</name>
<gene>
    <name evidence="1" type="ORF">SAMN05421740_11284</name>
</gene>
<dbReference type="STRING" id="332977.SAMN05421740_11284"/>
<evidence type="ECO:0000313" key="2">
    <source>
        <dbReference type="Proteomes" id="UP000198916"/>
    </source>
</evidence>
<sequence>MDAVFCIAYKRGNNNLNNFSKKWGTRNLYSGLIPNQ</sequence>
<evidence type="ECO:0000313" key="1">
    <source>
        <dbReference type="EMBL" id="SEL88173.1"/>
    </source>
</evidence>
<proteinExistence type="predicted"/>
<protein>
    <submittedName>
        <fullName evidence="1">Uncharacterized protein</fullName>
    </submittedName>
</protein>
<dbReference type="EMBL" id="FNZR01000012">
    <property type="protein sequence ID" value="SEL88173.1"/>
    <property type="molecule type" value="Genomic_DNA"/>
</dbReference>